<dbReference type="PROSITE" id="PS51020">
    <property type="entry name" value="SPONDIN"/>
    <property type="match status" value="1"/>
</dbReference>
<organism evidence="11 12">
    <name type="scientific">Orchesella cincta</name>
    <name type="common">Springtail</name>
    <name type="synonym">Podura cincta</name>
    <dbReference type="NCBI Taxonomy" id="48709"/>
    <lineage>
        <taxon>Eukaryota</taxon>
        <taxon>Metazoa</taxon>
        <taxon>Ecdysozoa</taxon>
        <taxon>Arthropoda</taxon>
        <taxon>Hexapoda</taxon>
        <taxon>Collembola</taxon>
        <taxon>Entomobryomorpha</taxon>
        <taxon>Entomobryoidea</taxon>
        <taxon>Orchesellidae</taxon>
        <taxon>Orchesellinae</taxon>
        <taxon>Orchesella</taxon>
    </lineage>
</organism>
<dbReference type="FunFam" id="2.20.100.10:FF:000134">
    <property type="entry name" value="Uncharacterized protein"/>
    <property type="match status" value="1"/>
</dbReference>
<dbReference type="InterPro" id="IPR000884">
    <property type="entry name" value="TSP1_rpt"/>
</dbReference>
<dbReference type="Gene3D" id="2.20.100.10">
    <property type="entry name" value="Thrombospondin type-1 (TSP1) repeat"/>
    <property type="match status" value="1"/>
</dbReference>
<proteinExistence type="predicted"/>
<evidence type="ECO:0000256" key="7">
    <source>
        <dbReference type="ARBA" id="ARBA00023157"/>
    </source>
</evidence>
<protein>
    <submittedName>
        <fullName evidence="11">Spondin-2</fullName>
    </submittedName>
</protein>
<dbReference type="NCBIfam" id="NF038123">
    <property type="entry name" value="NF038123_dom"/>
    <property type="match status" value="1"/>
</dbReference>
<name>A0A1D2NHH2_ORCCI</name>
<keyword evidence="7" id="KW-1015">Disulfide bond</keyword>
<evidence type="ECO:0000256" key="4">
    <source>
        <dbReference type="ARBA" id="ARBA00022723"/>
    </source>
</evidence>
<dbReference type="Proteomes" id="UP000094527">
    <property type="component" value="Unassembled WGS sequence"/>
</dbReference>
<evidence type="ECO:0000256" key="6">
    <source>
        <dbReference type="ARBA" id="ARBA00022889"/>
    </source>
</evidence>
<dbReference type="GO" id="GO:0030036">
    <property type="term" value="P:actin cytoskeleton organization"/>
    <property type="evidence" value="ECO:0007669"/>
    <property type="project" value="TreeGrafter"/>
</dbReference>
<feature type="domain" description="Spondin" evidence="10">
    <location>
        <begin position="31"/>
        <end position="219"/>
    </location>
</feature>
<evidence type="ECO:0000313" key="11">
    <source>
        <dbReference type="EMBL" id="ODN04416.1"/>
    </source>
</evidence>
<keyword evidence="5" id="KW-0732">Signal</keyword>
<evidence type="ECO:0000256" key="8">
    <source>
        <dbReference type="ARBA" id="ARBA00023180"/>
    </source>
</evidence>
<keyword evidence="12" id="KW-1185">Reference proteome</keyword>
<keyword evidence="8" id="KW-0325">Glycoprotein</keyword>
<evidence type="ECO:0000313" key="12">
    <source>
        <dbReference type="Proteomes" id="UP000094527"/>
    </source>
</evidence>
<keyword evidence="3" id="KW-0272">Extracellular matrix</keyword>
<dbReference type="InterPro" id="IPR036383">
    <property type="entry name" value="TSP1_rpt_sf"/>
</dbReference>
<evidence type="ECO:0000256" key="5">
    <source>
        <dbReference type="ARBA" id="ARBA00022729"/>
    </source>
</evidence>
<sequence>MVSSVTKLLRPLWITGFVTIVAINSLLITQVESQCSPERLVVYNVIMKTHWSRELFPKQYPEFRPPAQWSKLVGRTHNTSFSLYRIGGMASQGLKRFAETSSSDVLDETAQGSTGVLDAFNGSPIGTGVGLTETQFFVDGNHTMVSLLSRIVPSPDWFVGIDSLNLCMDQQWIDNIAVDVEPIDAGTDSGFTFTAPNWVTVPQEAIYQIHLTTLHPAHSFQYPDNRLRDKPIATFIIYKMKEYSLSQWGASRISDEGSSSSSYGSSTSNSSDPPYHHLFSDDIDSNDIGNELNEINDPKDVEDMSLRLSKKKRARKIKGPLSRTARDCKVSDWSEWSECSALCGFGEQYRHRYVISHSRNGGSLCPSLTDKRLCNSARDCRQNYFDW</sequence>
<dbReference type="InterPro" id="IPR051418">
    <property type="entry name" value="Spondin/Thrombospondin_T1"/>
</dbReference>
<dbReference type="InterPro" id="IPR038678">
    <property type="entry name" value="Spondin_N_sf"/>
</dbReference>
<dbReference type="PANTHER" id="PTHR11311">
    <property type="entry name" value="SPONDIN"/>
    <property type="match status" value="1"/>
</dbReference>
<evidence type="ECO:0000256" key="3">
    <source>
        <dbReference type="ARBA" id="ARBA00022530"/>
    </source>
</evidence>
<evidence type="ECO:0000259" key="10">
    <source>
        <dbReference type="PROSITE" id="PS51020"/>
    </source>
</evidence>
<evidence type="ECO:0000256" key="2">
    <source>
        <dbReference type="ARBA" id="ARBA00022525"/>
    </source>
</evidence>
<dbReference type="PROSITE" id="PS50092">
    <property type="entry name" value="TSP1"/>
    <property type="match status" value="1"/>
</dbReference>
<dbReference type="GO" id="GO:0005886">
    <property type="term" value="C:plasma membrane"/>
    <property type="evidence" value="ECO:0007669"/>
    <property type="project" value="TreeGrafter"/>
</dbReference>
<feature type="region of interest" description="Disordered" evidence="9">
    <location>
        <begin position="256"/>
        <end position="280"/>
    </location>
</feature>
<evidence type="ECO:0000256" key="9">
    <source>
        <dbReference type="SAM" id="MobiDB-lite"/>
    </source>
</evidence>
<comment type="caution">
    <text evidence="11">The sequence shown here is derived from an EMBL/GenBank/DDBJ whole genome shotgun (WGS) entry which is preliminary data.</text>
</comment>
<gene>
    <name evidence="11" type="ORF">Ocin01_02278</name>
</gene>
<dbReference type="InterPro" id="IPR009465">
    <property type="entry name" value="Spondin_N"/>
</dbReference>
<dbReference type="InterPro" id="IPR044004">
    <property type="entry name" value="TSP1_spondin_dom"/>
</dbReference>
<dbReference type="PANTHER" id="PTHR11311:SF15">
    <property type="entry name" value="SPONDIN-2"/>
    <property type="match status" value="1"/>
</dbReference>
<keyword evidence="2" id="KW-0964">Secreted</keyword>
<dbReference type="Pfam" id="PF06468">
    <property type="entry name" value="Spond_N"/>
    <property type="match status" value="1"/>
</dbReference>
<dbReference type="SMART" id="SM00209">
    <property type="entry name" value="TSP1"/>
    <property type="match status" value="1"/>
</dbReference>
<dbReference type="Gene3D" id="2.60.40.2130">
    <property type="entry name" value="F-spondin domain"/>
    <property type="match status" value="1"/>
</dbReference>
<dbReference type="GO" id="GO:0046872">
    <property type="term" value="F:metal ion binding"/>
    <property type="evidence" value="ECO:0007669"/>
    <property type="project" value="UniProtKB-KW"/>
</dbReference>
<accession>A0A1D2NHH2</accession>
<dbReference type="Pfam" id="PF19028">
    <property type="entry name" value="TSP1_spondin"/>
    <property type="match status" value="1"/>
</dbReference>
<feature type="compositionally biased region" description="Low complexity" evidence="9">
    <location>
        <begin position="256"/>
        <end position="271"/>
    </location>
</feature>
<dbReference type="OMA" id="PKSFPKY"/>
<reference evidence="11 12" key="1">
    <citation type="journal article" date="2016" name="Genome Biol. Evol.">
        <title>Gene Family Evolution Reflects Adaptation to Soil Environmental Stressors in the Genome of the Collembolan Orchesella cincta.</title>
        <authorList>
            <person name="Faddeeva-Vakhrusheva A."/>
            <person name="Derks M.F."/>
            <person name="Anvar S.Y."/>
            <person name="Agamennone V."/>
            <person name="Suring W."/>
            <person name="Smit S."/>
            <person name="van Straalen N.M."/>
            <person name="Roelofs D."/>
        </authorList>
    </citation>
    <scope>NUCLEOTIDE SEQUENCE [LARGE SCALE GENOMIC DNA]</scope>
    <source>
        <tissue evidence="11">Mixed pool</tissue>
    </source>
</reference>
<dbReference type="STRING" id="48709.A0A1D2NHH2"/>
<comment type="subcellular location">
    <subcellularLocation>
        <location evidence="1">Secreted</location>
        <location evidence="1">Extracellular space</location>
        <location evidence="1">Extracellular matrix</location>
    </subcellularLocation>
</comment>
<keyword evidence="6" id="KW-0130">Cell adhesion</keyword>
<keyword evidence="4" id="KW-0479">Metal-binding</keyword>
<dbReference type="GO" id="GO:0007155">
    <property type="term" value="P:cell adhesion"/>
    <property type="evidence" value="ECO:0007669"/>
    <property type="project" value="UniProtKB-KW"/>
</dbReference>
<dbReference type="SUPFAM" id="SSF82895">
    <property type="entry name" value="TSP-1 type 1 repeat"/>
    <property type="match status" value="1"/>
</dbReference>
<evidence type="ECO:0000256" key="1">
    <source>
        <dbReference type="ARBA" id="ARBA00004498"/>
    </source>
</evidence>
<dbReference type="OrthoDB" id="6090599at2759"/>
<dbReference type="AlphaFoldDB" id="A0A1D2NHH2"/>
<dbReference type="EMBL" id="LJIJ01000044">
    <property type="protein sequence ID" value="ODN04416.1"/>
    <property type="molecule type" value="Genomic_DNA"/>
</dbReference>